<dbReference type="SUPFAM" id="SSF46955">
    <property type="entry name" value="Putative DNA-binding domain"/>
    <property type="match status" value="1"/>
</dbReference>
<dbReference type="GO" id="GO:0015074">
    <property type="term" value="P:DNA integration"/>
    <property type="evidence" value="ECO:0007669"/>
    <property type="project" value="InterPro"/>
</dbReference>
<gene>
    <name evidence="3" type="ORF">DI551_05300</name>
</gene>
<dbReference type="InterPro" id="IPR012337">
    <property type="entry name" value="RNaseH-like_sf"/>
</dbReference>
<evidence type="ECO:0000259" key="2">
    <source>
        <dbReference type="PROSITE" id="PS51702"/>
    </source>
</evidence>
<reference evidence="3 4" key="1">
    <citation type="submission" date="2017-08" db="EMBL/GenBank/DDBJ databases">
        <title>Infants hospitalized years apart are colonized by the same room-sourced microbial strains.</title>
        <authorList>
            <person name="Brooks B."/>
            <person name="Olm M.R."/>
            <person name="Firek B.A."/>
            <person name="Baker R."/>
            <person name="Thomas B.C."/>
            <person name="Morowitz M.J."/>
            <person name="Banfield J.F."/>
        </authorList>
    </citation>
    <scope>NUCLEOTIDE SEQUENCE [LARGE SCALE GENOMIC DNA]</scope>
    <source>
        <strain evidence="3">S2_005_002_R2_29</strain>
    </source>
</reference>
<dbReference type="PROSITE" id="PS51702">
    <property type="entry name" value="HTH_MU"/>
    <property type="match status" value="1"/>
</dbReference>
<dbReference type="Gene3D" id="3.30.420.10">
    <property type="entry name" value="Ribonuclease H-like superfamily/Ribonuclease H"/>
    <property type="match status" value="1"/>
</dbReference>
<organism evidence="3 4">
    <name type="scientific">Micavibrio aeruginosavorus</name>
    <dbReference type="NCBI Taxonomy" id="349221"/>
    <lineage>
        <taxon>Bacteria</taxon>
        <taxon>Pseudomonadati</taxon>
        <taxon>Bdellovibrionota</taxon>
        <taxon>Bdellovibrionia</taxon>
        <taxon>Bdellovibrionales</taxon>
        <taxon>Pseudobdellovibrionaceae</taxon>
        <taxon>Micavibrio</taxon>
    </lineage>
</organism>
<dbReference type="PANTHER" id="PTHR35004:SF6">
    <property type="entry name" value="TRANSPOSASE"/>
    <property type="match status" value="1"/>
</dbReference>
<feature type="domain" description="HTH Mu-type" evidence="2">
    <location>
        <begin position="4"/>
        <end position="70"/>
    </location>
</feature>
<dbReference type="AlphaFoldDB" id="A0A2W5MYK3"/>
<dbReference type="PROSITE" id="PS50994">
    <property type="entry name" value="INTEGRASE"/>
    <property type="match status" value="1"/>
</dbReference>
<protein>
    <recommendedName>
        <fullName evidence="5">Transposase</fullName>
    </recommendedName>
</protein>
<dbReference type="Gene3D" id="1.10.10.10">
    <property type="entry name" value="Winged helix-like DNA-binding domain superfamily/Winged helix DNA-binding domain"/>
    <property type="match status" value="1"/>
</dbReference>
<dbReference type="InterPro" id="IPR036397">
    <property type="entry name" value="RNaseH_sf"/>
</dbReference>
<dbReference type="InterPro" id="IPR015378">
    <property type="entry name" value="Transposase-like_Mu_C"/>
</dbReference>
<dbReference type="Pfam" id="PF09299">
    <property type="entry name" value="Mu-transpos_C"/>
    <property type="match status" value="1"/>
</dbReference>
<dbReference type="Pfam" id="PF02316">
    <property type="entry name" value="HTH_Tnp_Mu_1"/>
    <property type="match status" value="1"/>
</dbReference>
<dbReference type="SUPFAM" id="SSF50610">
    <property type="entry name" value="mu transposase, C-terminal domain"/>
    <property type="match status" value="1"/>
</dbReference>
<name>A0A2W5MYK3_9BACT</name>
<dbReference type="InterPro" id="IPR009004">
    <property type="entry name" value="Transposase_Mu_C"/>
</dbReference>
<proteinExistence type="predicted"/>
<evidence type="ECO:0000259" key="1">
    <source>
        <dbReference type="PROSITE" id="PS50994"/>
    </source>
</evidence>
<dbReference type="Gene3D" id="2.30.30.130">
    <property type="entry name" value="Transposase, Mu, C-terminal"/>
    <property type="match status" value="1"/>
</dbReference>
<evidence type="ECO:0000313" key="4">
    <source>
        <dbReference type="Proteomes" id="UP000249417"/>
    </source>
</evidence>
<dbReference type="Pfam" id="PF00665">
    <property type="entry name" value="rve"/>
    <property type="match status" value="1"/>
</dbReference>
<dbReference type="InterPro" id="IPR009061">
    <property type="entry name" value="DNA-bd_dom_put_sf"/>
</dbReference>
<feature type="domain" description="Integrase catalytic" evidence="1">
    <location>
        <begin position="261"/>
        <end position="476"/>
    </location>
</feature>
<evidence type="ECO:0000313" key="3">
    <source>
        <dbReference type="EMBL" id="PZQ46332.1"/>
    </source>
</evidence>
<dbReference type="InterPro" id="IPR001584">
    <property type="entry name" value="Integrase_cat-core"/>
</dbReference>
<dbReference type="InterPro" id="IPR003314">
    <property type="entry name" value="Mu-type_HTH"/>
</dbReference>
<dbReference type="PANTHER" id="PTHR35004">
    <property type="entry name" value="TRANSPOSASE RV3428C-RELATED"/>
    <property type="match status" value="1"/>
</dbReference>
<comment type="caution">
    <text evidence="3">The sequence shown here is derived from an EMBL/GenBank/DDBJ whole genome shotgun (WGS) entry which is preliminary data.</text>
</comment>
<dbReference type="Proteomes" id="UP000249417">
    <property type="component" value="Unassembled WGS sequence"/>
</dbReference>
<sequence>MIKEWFTAKEIAVLSLTGIPSTLRGVQKYAERTGLKSRPRNARGGGYEYHISSLPEKARMDLINQLVKIPENITSSIPQLQRFEDNDAGKTQEDKRVAKVAIVRAFEKFRNASGYTILIAEKPFQLLYEKHKVEKIYTLLPEWVFETIPSFSIQSLRRWRAHLNSNDAYKALGPKYGNRKGSGIIERAEDGKMKTFIIAAMLKSPHLTAGSVRDLCRANFGYSVSVSEPDGSIKHVELPNVRTFVRFMADWKKNNEEIHLRLTNPDAHKNRYQLALGKADAGIDRLNQVWEIDASPLDALCVDGRYSIYGIIDVYSRRVMYMVTKTAKTEAALLLIRRAIIEWGVPETIKTDNGSDFKSKRFMSALLSLGIEQDICPPYSGEKKPFIERSFHTLQHDLMPLLPGYIGHSVKDRKEIESRRSFAQRLGEDDAKTFAIELTHTSMQVLLNQWVEQKYTHRPHSGLNKLTPFQKVNAWTQPLRRIDNLRALDMLLAPVAGGGGYRVIGKKGIRLDGGEFYSAGLTAYIGKRVLIRHNPEDMGVIYCFTENDEFIAEARCIEREGVDPVAAAAAAKREQKRFNAEVIEPLRKEMSKITPSKMASDVLGLYQRENGNVTAFPQQSEIYTTPALAEASRATVSPLRPTISEEERKAVEKFQREFIEDKPLAKPTQMSDEDRWWAKAKALTERLDRGEMLLSNDAKWLEWAKTTHWYKAQSEFELMSTSTV</sequence>
<dbReference type="InterPro" id="IPR036388">
    <property type="entry name" value="WH-like_DNA-bd_sf"/>
</dbReference>
<evidence type="ECO:0008006" key="5">
    <source>
        <dbReference type="Google" id="ProtNLM"/>
    </source>
</evidence>
<dbReference type="EMBL" id="QFQB01000028">
    <property type="protein sequence ID" value="PZQ46332.1"/>
    <property type="molecule type" value="Genomic_DNA"/>
</dbReference>
<accession>A0A2W5MYK3</accession>
<dbReference type="SUPFAM" id="SSF53098">
    <property type="entry name" value="Ribonuclease H-like"/>
    <property type="match status" value="1"/>
</dbReference>
<dbReference type="GO" id="GO:0003677">
    <property type="term" value="F:DNA binding"/>
    <property type="evidence" value="ECO:0007669"/>
    <property type="project" value="InterPro"/>
</dbReference>